<gene>
    <name evidence="4" type="ORF">F0A17_10620</name>
</gene>
<dbReference type="RefSeq" id="WP_149328326.1">
    <property type="nucleotide sequence ID" value="NZ_VTPY01000004.1"/>
</dbReference>
<evidence type="ECO:0000313" key="4">
    <source>
        <dbReference type="EMBL" id="KAA0011765.1"/>
    </source>
</evidence>
<dbReference type="Pfam" id="PF00929">
    <property type="entry name" value="RNase_T"/>
    <property type="match status" value="1"/>
</dbReference>
<protein>
    <submittedName>
        <fullName evidence="4">3'-5' exonuclease</fullName>
    </submittedName>
</protein>
<reference evidence="4 5" key="1">
    <citation type="submission" date="2019-08" db="EMBL/GenBank/DDBJ databases">
        <title>Bioinformatics analysis of the strain L3 and L5.</title>
        <authorList>
            <person name="Li X."/>
        </authorList>
    </citation>
    <scope>NUCLEOTIDE SEQUENCE [LARGE SCALE GENOMIC DNA]</scope>
    <source>
        <strain evidence="4 5">L5</strain>
    </source>
</reference>
<dbReference type="Gene3D" id="3.30.420.10">
    <property type="entry name" value="Ribonuclease H-like superfamily/Ribonuclease H"/>
    <property type="match status" value="1"/>
</dbReference>
<evidence type="ECO:0000256" key="1">
    <source>
        <dbReference type="ARBA" id="ARBA00022722"/>
    </source>
</evidence>
<proteinExistence type="predicted"/>
<evidence type="ECO:0000256" key="2">
    <source>
        <dbReference type="ARBA" id="ARBA00022839"/>
    </source>
</evidence>
<comment type="caution">
    <text evidence="4">The sequence shown here is derived from an EMBL/GenBank/DDBJ whole genome shotgun (WGS) entry which is preliminary data.</text>
</comment>
<evidence type="ECO:0000259" key="3">
    <source>
        <dbReference type="SMART" id="SM00479"/>
    </source>
</evidence>
<dbReference type="EMBL" id="VTPY01000004">
    <property type="protein sequence ID" value="KAA0011765.1"/>
    <property type="molecule type" value="Genomic_DNA"/>
</dbReference>
<keyword evidence="5" id="KW-1185">Reference proteome</keyword>
<dbReference type="SMART" id="SM00479">
    <property type="entry name" value="EXOIII"/>
    <property type="match status" value="1"/>
</dbReference>
<dbReference type="GO" id="GO:0005829">
    <property type="term" value="C:cytosol"/>
    <property type="evidence" value="ECO:0007669"/>
    <property type="project" value="TreeGrafter"/>
</dbReference>
<dbReference type="NCBIfam" id="NF006601">
    <property type="entry name" value="PRK09145.1"/>
    <property type="match status" value="1"/>
</dbReference>
<keyword evidence="1" id="KW-0540">Nuclease</keyword>
<dbReference type="InterPro" id="IPR012337">
    <property type="entry name" value="RNaseH-like_sf"/>
</dbReference>
<dbReference type="InterPro" id="IPR013520">
    <property type="entry name" value="Ribonucl_H"/>
</dbReference>
<dbReference type="CDD" id="cd06127">
    <property type="entry name" value="DEDDh"/>
    <property type="match status" value="1"/>
</dbReference>
<evidence type="ECO:0000313" key="5">
    <source>
        <dbReference type="Proteomes" id="UP000486760"/>
    </source>
</evidence>
<dbReference type="SUPFAM" id="SSF53098">
    <property type="entry name" value="Ribonuclease H-like"/>
    <property type="match status" value="1"/>
</dbReference>
<keyword evidence="2 4" id="KW-0269">Exonuclease</keyword>
<feature type="domain" description="Exonuclease" evidence="3">
    <location>
        <begin position="30"/>
        <end position="204"/>
    </location>
</feature>
<accession>A0A7V7FYS1</accession>
<sequence>MFRALRRAHDRRRHANGEYGWLFHPYTGDELVSIDCETTRLDARTAEPVSIGAVKVRGDRVLTSESLSLRLKRPATLTGDSIRVHGLRGIDLDDGECLDEALAKLLDFVGNRPLLGWRLDFGLSILNRQIRPRFGFDLPNSGIDVAQLYHRQRRRSMMEPEPRSLRFDAVAEALDVPIMGRHTALGDAVTTALMYLRLERGAVPVRHKA</sequence>
<dbReference type="AlphaFoldDB" id="A0A7V7FYS1"/>
<dbReference type="InterPro" id="IPR036397">
    <property type="entry name" value="RNaseH_sf"/>
</dbReference>
<dbReference type="PANTHER" id="PTHR30231:SF7">
    <property type="entry name" value="BLR4117 PROTEIN"/>
    <property type="match status" value="1"/>
</dbReference>
<dbReference type="Proteomes" id="UP000486760">
    <property type="component" value="Unassembled WGS sequence"/>
</dbReference>
<dbReference type="GO" id="GO:0008408">
    <property type="term" value="F:3'-5' exonuclease activity"/>
    <property type="evidence" value="ECO:0007669"/>
    <property type="project" value="TreeGrafter"/>
</dbReference>
<organism evidence="4 5">
    <name type="scientific">Billgrantia pellis</name>
    <dbReference type="NCBI Taxonomy" id="2606936"/>
    <lineage>
        <taxon>Bacteria</taxon>
        <taxon>Pseudomonadati</taxon>
        <taxon>Pseudomonadota</taxon>
        <taxon>Gammaproteobacteria</taxon>
        <taxon>Oceanospirillales</taxon>
        <taxon>Halomonadaceae</taxon>
        <taxon>Billgrantia</taxon>
    </lineage>
</organism>
<keyword evidence="2 4" id="KW-0378">Hydrolase</keyword>
<dbReference type="GO" id="GO:0006259">
    <property type="term" value="P:DNA metabolic process"/>
    <property type="evidence" value="ECO:0007669"/>
    <property type="project" value="UniProtKB-ARBA"/>
</dbReference>
<dbReference type="PANTHER" id="PTHR30231">
    <property type="entry name" value="DNA POLYMERASE III SUBUNIT EPSILON"/>
    <property type="match status" value="1"/>
</dbReference>
<name>A0A7V7FYS1_9GAMM</name>
<dbReference type="GO" id="GO:0003676">
    <property type="term" value="F:nucleic acid binding"/>
    <property type="evidence" value="ECO:0007669"/>
    <property type="project" value="InterPro"/>
</dbReference>